<comment type="caution">
    <text evidence="2">The sequence shown here is derived from an EMBL/GenBank/DDBJ whole genome shotgun (WGS) entry which is preliminary data.</text>
</comment>
<evidence type="ECO:0000256" key="1">
    <source>
        <dbReference type="SAM" id="SignalP"/>
    </source>
</evidence>
<keyword evidence="3" id="KW-1185">Reference proteome</keyword>
<gene>
    <name evidence="2" type="ORF">Trco_004031</name>
</gene>
<dbReference type="AlphaFoldDB" id="A0A9P8TWQ8"/>
<accession>A0A9P8TWQ8</accession>
<name>A0A9P8TWQ8_9HYPO</name>
<evidence type="ECO:0000313" key="3">
    <source>
        <dbReference type="Proteomes" id="UP000827724"/>
    </source>
</evidence>
<evidence type="ECO:0000313" key="2">
    <source>
        <dbReference type="EMBL" id="KAH6607718.1"/>
    </source>
</evidence>
<feature type="chain" id="PRO_5040341141" evidence="1">
    <location>
        <begin position="18"/>
        <end position="120"/>
    </location>
</feature>
<feature type="signal peptide" evidence="1">
    <location>
        <begin position="1"/>
        <end position="17"/>
    </location>
</feature>
<protein>
    <submittedName>
        <fullName evidence="2">Uncharacterized protein</fullName>
    </submittedName>
</protein>
<dbReference type="Proteomes" id="UP000827724">
    <property type="component" value="Unassembled WGS sequence"/>
</dbReference>
<proteinExistence type="predicted"/>
<organism evidence="2 3">
    <name type="scientific">Trichoderma cornu-damae</name>
    <dbReference type="NCBI Taxonomy" id="654480"/>
    <lineage>
        <taxon>Eukaryota</taxon>
        <taxon>Fungi</taxon>
        <taxon>Dikarya</taxon>
        <taxon>Ascomycota</taxon>
        <taxon>Pezizomycotina</taxon>
        <taxon>Sordariomycetes</taxon>
        <taxon>Hypocreomycetidae</taxon>
        <taxon>Hypocreales</taxon>
        <taxon>Hypocreaceae</taxon>
        <taxon>Trichoderma</taxon>
    </lineage>
</organism>
<sequence length="120" mass="12247">MRSLALFLFSLAGSGTAAPHGQTVGQQLIQGVSTDAVPGESKDSAAPLPGFNHLARNRTQAVIESPDRAAFEGACVQVTLGGHGKVGMTTLEGRPVDGRFICGSRVGIKSPAFATGRSVA</sequence>
<dbReference type="OrthoDB" id="2947935at2759"/>
<dbReference type="EMBL" id="JAIWOZ010000003">
    <property type="protein sequence ID" value="KAH6607718.1"/>
    <property type="molecule type" value="Genomic_DNA"/>
</dbReference>
<reference evidence="2" key="1">
    <citation type="submission" date="2021-08" db="EMBL/GenBank/DDBJ databases">
        <title>Chromosome-Level Trichoderma cornu-damae using Hi-C Data.</title>
        <authorList>
            <person name="Kim C.S."/>
        </authorList>
    </citation>
    <scope>NUCLEOTIDE SEQUENCE</scope>
    <source>
        <strain evidence="2">KA19-0412C</strain>
    </source>
</reference>
<keyword evidence="1" id="KW-0732">Signal</keyword>